<feature type="non-terminal residue" evidence="1">
    <location>
        <position position="1"/>
    </location>
</feature>
<sequence length="46" mass="4928">VPDLEVVFFSCFSCGKLQQMAIFEYLAGSGGLVSAGKLAFSFSFVE</sequence>
<keyword evidence="2" id="KW-1185">Reference proteome</keyword>
<reference evidence="1 2" key="1">
    <citation type="journal article" date="2018" name="Front. Plant Sci.">
        <title>Red Clover (Trifolium pratense) and Zigzag Clover (T. medium) - A Picture of Genomic Similarities and Differences.</title>
        <authorList>
            <person name="Dluhosova J."/>
            <person name="Istvanek J."/>
            <person name="Nedelnik J."/>
            <person name="Repkova J."/>
        </authorList>
    </citation>
    <scope>NUCLEOTIDE SEQUENCE [LARGE SCALE GENOMIC DNA]</scope>
    <source>
        <strain evidence="2">cv. 10/8</strain>
        <tissue evidence="1">Leaf</tissue>
    </source>
</reference>
<protein>
    <submittedName>
        <fullName evidence="1">Uncharacterized protein</fullName>
    </submittedName>
</protein>
<comment type="caution">
    <text evidence="1">The sequence shown here is derived from an EMBL/GenBank/DDBJ whole genome shotgun (WGS) entry which is preliminary data.</text>
</comment>
<organism evidence="1 2">
    <name type="scientific">Trifolium medium</name>
    <dbReference type="NCBI Taxonomy" id="97028"/>
    <lineage>
        <taxon>Eukaryota</taxon>
        <taxon>Viridiplantae</taxon>
        <taxon>Streptophyta</taxon>
        <taxon>Embryophyta</taxon>
        <taxon>Tracheophyta</taxon>
        <taxon>Spermatophyta</taxon>
        <taxon>Magnoliopsida</taxon>
        <taxon>eudicotyledons</taxon>
        <taxon>Gunneridae</taxon>
        <taxon>Pentapetalae</taxon>
        <taxon>rosids</taxon>
        <taxon>fabids</taxon>
        <taxon>Fabales</taxon>
        <taxon>Fabaceae</taxon>
        <taxon>Papilionoideae</taxon>
        <taxon>50 kb inversion clade</taxon>
        <taxon>NPAAA clade</taxon>
        <taxon>Hologalegina</taxon>
        <taxon>IRL clade</taxon>
        <taxon>Trifolieae</taxon>
        <taxon>Trifolium</taxon>
    </lineage>
</organism>
<dbReference type="AlphaFoldDB" id="A0A392P2L7"/>
<name>A0A392P2L7_9FABA</name>
<accession>A0A392P2L7</accession>
<dbReference type="Proteomes" id="UP000265520">
    <property type="component" value="Unassembled WGS sequence"/>
</dbReference>
<evidence type="ECO:0000313" key="2">
    <source>
        <dbReference type="Proteomes" id="UP000265520"/>
    </source>
</evidence>
<evidence type="ECO:0000313" key="1">
    <source>
        <dbReference type="EMBL" id="MCI06301.1"/>
    </source>
</evidence>
<dbReference type="EMBL" id="LXQA010061414">
    <property type="protein sequence ID" value="MCI06301.1"/>
    <property type="molecule type" value="Genomic_DNA"/>
</dbReference>
<proteinExistence type="predicted"/>